<dbReference type="InterPro" id="IPR050697">
    <property type="entry name" value="Adenylyl/Guanylyl_Cyclase_3/4"/>
</dbReference>
<dbReference type="Pfam" id="PF00211">
    <property type="entry name" value="Guanylate_cyc"/>
    <property type="match status" value="1"/>
</dbReference>
<dbReference type="PROSITE" id="PS50110">
    <property type="entry name" value="RESPONSE_REGULATORY"/>
    <property type="match status" value="1"/>
</dbReference>
<feature type="domain" description="Guanylate cyclase" evidence="3">
    <location>
        <begin position="163"/>
        <end position="295"/>
    </location>
</feature>
<name>A0A858SYG6_9RHOB</name>
<keyword evidence="5" id="KW-1185">Reference proteome</keyword>
<proteinExistence type="predicted"/>
<dbReference type="InterPro" id="IPR001789">
    <property type="entry name" value="Sig_transdc_resp-reg_receiver"/>
</dbReference>
<organism evidence="4 5">
    <name type="scientific">Roseobacter ponti</name>
    <dbReference type="NCBI Taxonomy" id="1891787"/>
    <lineage>
        <taxon>Bacteria</taxon>
        <taxon>Pseudomonadati</taxon>
        <taxon>Pseudomonadota</taxon>
        <taxon>Alphaproteobacteria</taxon>
        <taxon>Rhodobacterales</taxon>
        <taxon>Roseobacteraceae</taxon>
        <taxon>Roseobacter</taxon>
    </lineage>
</organism>
<dbReference type="EMBL" id="CP048788">
    <property type="protein sequence ID" value="QJF51906.1"/>
    <property type="molecule type" value="Genomic_DNA"/>
</dbReference>
<dbReference type="SUPFAM" id="SSF52172">
    <property type="entry name" value="CheY-like"/>
    <property type="match status" value="1"/>
</dbReference>
<dbReference type="Gene3D" id="3.30.70.1230">
    <property type="entry name" value="Nucleotide cyclase"/>
    <property type="match status" value="1"/>
</dbReference>
<dbReference type="InterPro" id="IPR029787">
    <property type="entry name" value="Nucleotide_cyclase"/>
</dbReference>
<dbReference type="Pfam" id="PF00072">
    <property type="entry name" value="Response_reg"/>
    <property type="match status" value="1"/>
</dbReference>
<dbReference type="SMART" id="SM00044">
    <property type="entry name" value="CYCc"/>
    <property type="match status" value="1"/>
</dbReference>
<dbReference type="GO" id="GO:0004016">
    <property type="term" value="F:adenylate cyclase activity"/>
    <property type="evidence" value="ECO:0007669"/>
    <property type="project" value="UniProtKB-ARBA"/>
</dbReference>
<reference evidence="4 5" key="1">
    <citation type="submission" date="2020-02" db="EMBL/GenBank/DDBJ databases">
        <title>Genome sequence of Roseobacter ponti.</title>
        <authorList>
            <person name="Hollensteiner J."/>
            <person name="Schneider D."/>
            <person name="Poehlein A."/>
            <person name="Daniel R."/>
        </authorList>
    </citation>
    <scope>NUCLEOTIDE SEQUENCE [LARGE SCALE GENOMIC DNA]</scope>
    <source>
        <strain evidence="4 5">DSM 106830</strain>
    </source>
</reference>
<dbReference type="KEGG" id="rpon:G3256_12385"/>
<dbReference type="PANTHER" id="PTHR43081:SF1">
    <property type="entry name" value="ADENYLATE CYCLASE, TERMINAL-DIFFERENTIATION SPECIFIC"/>
    <property type="match status" value="1"/>
</dbReference>
<dbReference type="PANTHER" id="PTHR43081">
    <property type="entry name" value="ADENYLATE CYCLASE, TERMINAL-DIFFERENTIATION SPECIFIC-RELATED"/>
    <property type="match status" value="1"/>
</dbReference>
<sequence length="342" mass="36508">MADAGGHLLIVDDNKVNRLLLSRSVELLGHRASVAENGRIAMERLQEESFDLVLLDIEMPEMDGFEVLAAIKDDPRLRDLPVIVTSSVEGIENIVRCIELGAEDYLAKPVNKTLLGARLSSGLEKKRLRDEQKRLLKRFATSEVADDLQASGFAIGGSRVRASVLFCDIRGFTSLSEDQSPEETIELLNVYYTLMFEAIGSHGGIVTLMIGDGLMAVFGAPQPLENPAASAVSAAQDMLAMMGQFNEERSADGRPAIGLGVGIATGEVVAGYAGTDQRATYTCIGSTVNLAARLEAHTKVLSREILIDAETLAALGGGFHTEEHTGVTLKGFAGSLTVCSVT</sequence>
<protein>
    <submittedName>
        <fullName evidence="4">Adenylate/guanylate cyclase domain-containing response regulator</fullName>
    </submittedName>
</protein>
<evidence type="ECO:0000259" key="3">
    <source>
        <dbReference type="PROSITE" id="PS50125"/>
    </source>
</evidence>
<accession>A0A858SYG6</accession>
<evidence type="ECO:0000313" key="5">
    <source>
        <dbReference type="Proteomes" id="UP000503308"/>
    </source>
</evidence>
<dbReference type="PROSITE" id="PS50125">
    <property type="entry name" value="GUANYLATE_CYCLASE_2"/>
    <property type="match status" value="1"/>
</dbReference>
<dbReference type="CDD" id="cd17546">
    <property type="entry name" value="REC_hyHK_CKI1_RcsC-like"/>
    <property type="match status" value="1"/>
</dbReference>
<dbReference type="CDD" id="cd07302">
    <property type="entry name" value="CHD"/>
    <property type="match status" value="1"/>
</dbReference>
<evidence type="ECO:0000259" key="2">
    <source>
        <dbReference type="PROSITE" id="PS50110"/>
    </source>
</evidence>
<evidence type="ECO:0000256" key="1">
    <source>
        <dbReference type="PROSITE-ProRule" id="PRU00169"/>
    </source>
</evidence>
<feature type="modified residue" description="4-aspartylphosphate" evidence="1">
    <location>
        <position position="56"/>
    </location>
</feature>
<feature type="domain" description="Response regulatory" evidence="2">
    <location>
        <begin position="7"/>
        <end position="123"/>
    </location>
</feature>
<dbReference type="RefSeq" id="WP_169641124.1">
    <property type="nucleotide sequence ID" value="NZ_CP048788.1"/>
</dbReference>
<dbReference type="Gene3D" id="3.40.50.2300">
    <property type="match status" value="1"/>
</dbReference>
<dbReference type="SMART" id="SM00448">
    <property type="entry name" value="REC"/>
    <property type="match status" value="1"/>
</dbReference>
<dbReference type="SUPFAM" id="SSF55073">
    <property type="entry name" value="Nucleotide cyclase"/>
    <property type="match status" value="1"/>
</dbReference>
<keyword evidence="1" id="KW-0597">Phosphoprotein</keyword>
<dbReference type="Proteomes" id="UP000503308">
    <property type="component" value="Chromosome"/>
</dbReference>
<gene>
    <name evidence="4" type="ORF">G3256_12385</name>
</gene>
<dbReference type="AlphaFoldDB" id="A0A858SYG6"/>
<dbReference type="InterPro" id="IPR011006">
    <property type="entry name" value="CheY-like_superfamily"/>
</dbReference>
<evidence type="ECO:0000313" key="4">
    <source>
        <dbReference type="EMBL" id="QJF51906.1"/>
    </source>
</evidence>
<dbReference type="GO" id="GO:0000160">
    <property type="term" value="P:phosphorelay signal transduction system"/>
    <property type="evidence" value="ECO:0007669"/>
    <property type="project" value="InterPro"/>
</dbReference>
<dbReference type="InterPro" id="IPR001054">
    <property type="entry name" value="A/G_cyclase"/>
</dbReference>
<dbReference type="GO" id="GO:0009190">
    <property type="term" value="P:cyclic nucleotide biosynthetic process"/>
    <property type="evidence" value="ECO:0007669"/>
    <property type="project" value="InterPro"/>
</dbReference>